<dbReference type="EMBL" id="WTYV01000008">
    <property type="protein sequence ID" value="MXO73231.1"/>
    <property type="molecule type" value="Genomic_DNA"/>
</dbReference>
<evidence type="ECO:0000313" key="1">
    <source>
        <dbReference type="EMBL" id="MXO73231.1"/>
    </source>
</evidence>
<keyword evidence="2" id="KW-1185">Reference proteome</keyword>
<name>A0A844Z2L6_9SPHN</name>
<sequence>MNRIETQLRALQRAVFPGGDQRFFEPEITADTAPQGQPQGATLPNATALTDVLARLDAIEQQLARLTAASEISGNAITLLQGRVDALEAARTAAIAVPSPAPGTTTGTPAPATAGGPAELVSNPAITTPAPGPTPERLAAVRAILKPQTADAGDDEYVYGFRLWDADFYPEAQQQLSLFLERYPDHARESFARNLLGRAYLDNGEPEAAGRQFLANYLDNKQGARAPDSLLYLVEATLALNSAQSTSRACIALAEFATTYPTEMAGRLKGQYDALRARVTCP</sequence>
<organism evidence="1 2">
    <name type="scientific">Alteraurantiacibacter buctensis</name>
    <dbReference type="NCBI Taxonomy" id="1503981"/>
    <lineage>
        <taxon>Bacteria</taxon>
        <taxon>Pseudomonadati</taxon>
        <taxon>Pseudomonadota</taxon>
        <taxon>Alphaproteobacteria</taxon>
        <taxon>Sphingomonadales</taxon>
        <taxon>Erythrobacteraceae</taxon>
        <taxon>Alteraurantiacibacter</taxon>
    </lineage>
</organism>
<comment type="caution">
    <text evidence="1">The sequence shown here is derived from an EMBL/GenBank/DDBJ whole genome shotgun (WGS) entry which is preliminary data.</text>
</comment>
<protein>
    <recommendedName>
        <fullName evidence="3">Tetratricopeptide repeat protein</fullName>
    </recommendedName>
</protein>
<evidence type="ECO:0008006" key="3">
    <source>
        <dbReference type="Google" id="ProtNLM"/>
    </source>
</evidence>
<dbReference type="Proteomes" id="UP000466966">
    <property type="component" value="Unassembled WGS sequence"/>
</dbReference>
<dbReference type="AlphaFoldDB" id="A0A844Z2L6"/>
<proteinExistence type="predicted"/>
<reference evidence="1 2" key="1">
    <citation type="submission" date="2019-12" db="EMBL/GenBank/DDBJ databases">
        <title>Genomic-based taxomic classification of the family Erythrobacteraceae.</title>
        <authorList>
            <person name="Xu L."/>
        </authorList>
    </citation>
    <scope>NUCLEOTIDE SEQUENCE [LARGE SCALE GENOMIC DNA]</scope>
    <source>
        <strain evidence="1 2">M0322</strain>
    </source>
</reference>
<evidence type="ECO:0000313" key="2">
    <source>
        <dbReference type="Proteomes" id="UP000466966"/>
    </source>
</evidence>
<dbReference type="Gene3D" id="1.25.40.10">
    <property type="entry name" value="Tetratricopeptide repeat domain"/>
    <property type="match status" value="1"/>
</dbReference>
<accession>A0A844Z2L6</accession>
<dbReference type="InterPro" id="IPR011990">
    <property type="entry name" value="TPR-like_helical_dom_sf"/>
</dbReference>
<gene>
    <name evidence="1" type="ORF">GRI99_16505</name>
</gene>
<dbReference type="OrthoDB" id="7390214at2"/>